<accession>A0A4Y9Y9K8</accession>
<dbReference type="OrthoDB" id="5231159at2759"/>
<gene>
    <name evidence="1" type="ORF">EVG20_g7859</name>
</gene>
<evidence type="ECO:0000313" key="1">
    <source>
        <dbReference type="EMBL" id="TFY59256.1"/>
    </source>
</evidence>
<dbReference type="AlphaFoldDB" id="A0A4Y9Y9K8"/>
<comment type="caution">
    <text evidence="1">The sequence shown here is derived from an EMBL/GenBank/DDBJ whole genome shotgun (WGS) entry which is preliminary data.</text>
</comment>
<sequence>MNNSETPPGSKGPNWKGQSRTLKICDCTPSIAGVKFDCIRASSVRLNSGLFTRYANTGSKSGAVVDSLANKAPCRITAETRKAAAGNPELTQQVAIFKKWHVRHNALFFSAAIIALDLGNTPTNVDNYVLFMDLKEKPDAAALPIEDRYTIVDGSVLPLDMANVILSRMSGGSFDGAKLFDETRANHEYMKNKGLLGIVTILLRMGEICEIAGIVLPSQRIAQEIQRMSTWGNRAPADICASIARLHEIGDGAFCCVPLPIQAG</sequence>
<dbReference type="EMBL" id="SEOQ01000630">
    <property type="protein sequence ID" value="TFY59256.1"/>
    <property type="molecule type" value="Genomic_DNA"/>
</dbReference>
<protein>
    <submittedName>
        <fullName evidence="1">Uncharacterized protein</fullName>
    </submittedName>
</protein>
<reference evidence="1 2" key="1">
    <citation type="submission" date="2019-02" db="EMBL/GenBank/DDBJ databases">
        <title>Genome sequencing of the rare red list fungi Dentipellis fragilis.</title>
        <authorList>
            <person name="Buettner E."/>
            <person name="Kellner H."/>
        </authorList>
    </citation>
    <scope>NUCLEOTIDE SEQUENCE [LARGE SCALE GENOMIC DNA]</scope>
    <source>
        <strain evidence="1 2">DSM 105465</strain>
    </source>
</reference>
<organism evidence="1 2">
    <name type="scientific">Dentipellis fragilis</name>
    <dbReference type="NCBI Taxonomy" id="205917"/>
    <lineage>
        <taxon>Eukaryota</taxon>
        <taxon>Fungi</taxon>
        <taxon>Dikarya</taxon>
        <taxon>Basidiomycota</taxon>
        <taxon>Agaricomycotina</taxon>
        <taxon>Agaricomycetes</taxon>
        <taxon>Russulales</taxon>
        <taxon>Hericiaceae</taxon>
        <taxon>Dentipellis</taxon>
    </lineage>
</organism>
<keyword evidence="2" id="KW-1185">Reference proteome</keyword>
<name>A0A4Y9Y9K8_9AGAM</name>
<proteinExistence type="predicted"/>
<evidence type="ECO:0000313" key="2">
    <source>
        <dbReference type="Proteomes" id="UP000298327"/>
    </source>
</evidence>
<dbReference type="Proteomes" id="UP000298327">
    <property type="component" value="Unassembled WGS sequence"/>
</dbReference>